<organism evidence="9 10">
    <name type="scientific">Candidatus Fimenecus excrementigallinarum</name>
    <dbReference type="NCBI Taxonomy" id="2840816"/>
    <lineage>
        <taxon>Bacteria</taxon>
        <taxon>Bacillati</taxon>
        <taxon>Bacillota</taxon>
        <taxon>Clostridia</taxon>
        <taxon>Candidatus Fimenecus</taxon>
    </lineage>
</organism>
<proteinExistence type="inferred from homology"/>
<evidence type="ECO:0000256" key="1">
    <source>
        <dbReference type="ARBA" id="ARBA00009375"/>
    </source>
</evidence>
<gene>
    <name evidence="4 9" type="primary">truA</name>
    <name evidence="9" type="ORF">IAC53_01365</name>
</gene>
<dbReference type="Gene3D" id="3.30.70.660">
    <property type="entry name" value="Pseudouridine synthase I, catalytic domain, C-terminal subdomain"/>
    <property type="match status" value="1"/>
</dbReference>
<reference evidence="9" key="2">
    <citation type="journal article" date="2021" name="PeerJ">
        <title>Extensive microbial diversity within the chicken gut microbiome revealed by metagenomics and culture.</title>
        <authorList>
            <person name="Gilroy R."/>
            <person name="Ravi A."/>
            <person name="Getino M."/>
            <person name="Pursley I."/>
            <person name="Horton D.L."/>
            <person name="Alikhan N.F."/>
            <person name="Baker D."/>
            <person name="Gharbi K."/>
            <person name="Hall N."/>
            <person name="Watson M."/>
            <person name="Adriaenssens E.M."/>
            <person name="Foster-Nyarko E."/>
            <person name="Jarju S."/>
            <person name="Secka A."/>
            <person name="Antonio M."/>
            <person name="Oren A."/>
            <person name="Chaudhuri R.R."/>
            <person name="La Ragione R."/>
            <person name="Hildebrand F."/>
            <person name="Pallen M.J."/>
        </authorList>
    </citation>
    <scope>NUCLEOTIDE SEQUENCE</scope>
    <source>
        <strain evidence="9">ChiGjej1B1-19959</strain>
    </source>
</reference>
<dbReference type="Proteomes" id="UP000824071">
    <property type="component" value="Unassembled WGS sequence"/>
</dbReference>
<dbReference type="EC" id="5.4.99.12" evidence="4"/>
<feature type="domain" description="Pseudouridine synthase I TruA alpha/beta" evidence="8">
    <location>
        <begin position="144"/>
        <end position="244"/>
    </location>
</feature>
<evidence type="ECO:0000313" key="10">
    <source>
        <dbReference type="Proteomes" id="UP000824071"/>
    </source>
</evidence>
<dbReference type="PIRSF" id="PIRSF001430">
    <property type="entry name" value="tRNA_psdUrid_synth"/>
    <property type="match status" value="1"/>
</dbReference>
<dbReference type="GO" id="GO:0160147">
    <property type="term" value="F:tRNA pseudouridine(38-40) synthase activity"/>
    <property type="evidence" value="ECO:0007669"/>
    <property type="project" value="UniProtKB-EC"/>
</dbReference>
<evidence type="ECO:0000256" key="5">
    <source>
        <dbReference type="PIRSR" id="PIRSR001430-1"/>
    </source>
</evidence>
<dbReference type="GO" id="GO:0003723">
    <property type="term" value="F:RNA binding"/>
    <property type="evidence" value="ECO:0007669"/>
    <property type="project" value="InterPro"/>
</dbReference>
<comment type="catalytic activity">
    <reaction evidence="4 7">
        <text>uridine(38/39/40) in tRNA = pseudouridine(38/39/40) in tRNA</text>
        <dbReference type="Rhea" id="RHEA:22376"/>
        <dbReference type="Rhea" id="RHEA-COMP:10085"/>
        <dbReference type="Rhea" id="RHEA-COMP:10087"/>
        <dbReference type="ChEBI" id="CHEBI:65314"/>
        <dbReference type="ChEBI" id="CHEBI:65315"/>
        <dbReference type="EC" id="5.4.99.12"/>
    </reaction>
</comment>
<dbReference type="InterPro" id="IPR001406">
    <property type="entry name" value="PsdUridine_synth_TruA"/>
</dbReference>
<dbReference type="SUPFAM" id="SSF55120">
    <property type="entry name" value="Pseudouridine synthase"/>
    <property type="match status" value="1"/>
</dbReference>
<dbReference type="InterPro" id="IPR020097">
    <property type="entry name" value="PsdUridine_synth_TruA_a/b_dom"/>
</dbReference>
<evidence type="ECO:0000256" key="4">
    <source>
        <dbReference type="HAMAP-Rule" id="MF_00171"/>
    </source>
</evidence>
<comment type="caution">
    <text evidence="4">Lacks conserved residue(s) required for the propagation of feature annotation.</text>
</comment>
<comment type="subunit">
    <text evidence="4">Homodimer.</text>
</comment>
<name>A0A9D1IDI3_9FIRM</name>
<dbReference type="NCBIfam" id="TIGR00071">
    <property type="entry name" value="hisT_truA"/>
    <property type="match status" value="1"/>
</dbReference>
<comment type="function">
    <text evidence="4">Formation of pseudouridine at positions 38, 39 and 40 in the anticodon stem and loop of transfer RNAs.</text>
</comment>
<dbReference type="InterPro" id="IPR020103">
    <property type="entry name" value="PsdUridine_synth_cat_dom_sf"/>
</dbReference>
<sequence>MRNFLLTLLFDGGAYHGWQVQENAVTVQETLQNAAERILGARCPVTGCSRTDAGVHALGFCCCLRAETGLSPERLQAALNAVLPRDIAVGGCREVPLTFHPRYDCRRKTYRYLVWNGKTRNPFYEGRACFYPYRLDAPFLHAQAQAFCGKHDFSAFCAANGSVEDKVRTIYAFSVEREGDLVRFTVTGDGFLYNMVRILVGTLLDLQAGRLEAGSLPAVLESRDRARAGATAPAEGLYLVRADYADI</sequence>
<comment type="caution">
    <text evidence="9">The sequence shown here is derived from an EMBL/GenBank/DDBJ whole genome shotgun (WGS) entry which is preliminary data.</text>
</comment>
<dbReference type="EMBL" id="DVMW01000012">
    <property type="protein sequence ID" value="HIU35243.1"/>
    <property type="molecule type" value="Genomic_DNA"/>
</dbReference>
<keyword evidence="2 4" id="KW-0819">tRNA processing</keyword>
<evidence type="ECO:0000256" key="7">
    <source>
        <dbReference type="RuleBase" id="RU003792"/>
    </source>
</evidence>
<dbReference type="Gene3D" id="3.30.70.580">
    <property type="entry name" value="Pseudouridine synthase I, catalytic domain, N-terminal subdomain"/>
    <property type="match status" value="1"/>
</dbReference>
<protein>
    <recommendedName>
        <fullName evidence="4">tRNA pseudouridine synthase A</fullName>
        <ecNumber evidence="4">5.4.99.12</ecNumber>
    </recommendedName>
    <alternativeName>
        <fullName evidence="4">tRNA pseudouridine(38-40) synthase</fullName>
    </alternativeName>
    <alternativeName>
        <fullName evidence="4">tRNA pseudouridylate synthase I</fullName>
    </alternativeName>
    <alternativeName>
        <fullName evidence="4">tRNA-uridine isomerase I</fullName>
    </alternativeName>
</protein>
<feature type="domain" description="Pseudouridine synthase I TruA alpha/beta" evidence="8">
    <location>
        <begin position="10"/>
        <end position="104"/>
    </location>
</feature>
<accession>A0A9D1IDI3</accession>
<evidence type="ECO:0000256" key="2">
    <source>
        <dbReference type="ARBA" id="ARBA00022694"/>
    </source>
</evidence>
<comment type="similarity">
    <text evidence="1 4 7">Belongs to the tRNA pseudouridine synthase TruA family.</text>
</comment>
<feature type="binding site" evidence="4 6">
    <location>
        <position position="110"/>
    </location>
    <ligand>
        <name>substrate</name>
    </ligand>
</feature>
<dbReference type="PANTHER" id="PTHR11142:SF0">
    <property type="entry name" value="TRNA PSEUDOURIDINE SYNTHASE-LIKE 1"/>
    <property type="match status" value="1"/>
</dbReference>
<reference evidence="9" key="1">
    <citation type="submission" date="2020-10" db="EMBL/GenBank/DDBJ databases">
        <authorList>
            <person name="Gilroy R."/>
        </authorList>
    </citation>
    <scope>NUCLEOTIDE SEQUENCE</scope>
    <source>
        <strain evidence="9">ChiGjej1B1-19959</strain>
    </source>
</reference>
<dbReference type="GO" id="GO:0031119">
    <property type="term" value="P:tRNA pseudouridine synthesis"/>
    <property type="evidence" value="ECO:0007669"/>
    <property type="project" value="UniProtKB-UniRule"/>
</dbReference>
<dbReference type="PANTHER" id="PTHR11142">
    <property type="entry name" value="PSEUDOURIDYLATE SYNTHASE"/>
    <property type="match status" value="1"/>
</dbReference>
<dbReference type="CDD" id="cd02570">
    <property type="entry name" value="PseudoU_synth_EcTruA"/>
    <property type="match status" value="1"/>
</dbReference>
<evidence type="ECO:0000256" key="3">
    <source>
        <dbReference type="ARBA" id="ARBA00023235"/>
    </source>
</evidence>
<feature type="active site" description="Nucleophile" evidence="4 5">
    <location>
        <position position="52"/>
    </location>
</feature>
<dbReference type="AlphaFoldDB" id="A0A9D1IDI3"/>
<dbReference type="Pfam" id="PF01416">
    <property type="entry name" value="PseudoU_synth_1"/>
    <property type="match status" value="2"/>
</dbReference>
<dbReference type="InterPro" id="IPR020095">
    <property type="entry name" value="PsdUridine_synth_TruA_C"/>
</dbReference>
<keyword evidence="3 4" id="KW-0413">Isomerase</keyword>
<evidence type="ECO:0000259" key="8">
    <source>
        <dbReference type="Pfam" id="PF01416"/>
    </source>
</evidence>
<evidence type="ECO:0000256" key="6">
    <source>
        <dbReference type="PIRSR" id="PIRSR001430-2"/>
    </source>
</evidence>
<evidence type="ECO:0000313" key="9">
    <source>
        <dbReference type="EMBL" id="HIU35243.1"/>
    </source>
</evidence>
<dbReference type="HAMAP" id="MF_00171">
    <property type="entry name" value="TruA"/>
    <property type="match status" value="1"/>
</dbReference>
<dbReference type="InterPro" id="IPR020094">
    <property type="entry name" value="TruA/RsuA/RluB/E/F_N"/>
</dbReference>